<accession>A0A2W1BS67</accession>
<evidence type="ECO:0000313" key="1">
    <source>
        <dbReference type="EMBL" id="PZC77898.1"/>
    </source>
</evidence>
<dbReference type="Proteomes" id="UP000249218">
    <property type="component" value="Unassembled WGS sequence"/>
</dbReference>
<dbReference type="OrthoDB" id="7402074at2759"/>
<keyword evidence="2" id="KW-1185">Reference proteome</keyword>
<proteinExistence type="predicted"/>
<gene>
    <name evidence="1" type="primary">HaOG202779</name>
    <name evidence="1" type="ORF">B5X24_HaOG202779</name>
</gene>
<protein>
    <submittedName>
        <fullName evidence="1">Uncharacterized protein</fullName>
    </submittedName>
</protein>
<dbReference type="EMBL" id="KZ149917">
    <property type="protein sequence ID" value="PZC77898.1"/>
    <property type="molecule type" value="Genomic_DNA"/>
</dbReference>
<dbReference type="AlphaFoldDB" id="A0A2W1BS67"/>
<name>A0A2W1BS67_HELAM</name>
<sequence>MYEKTHQEWNQSEMKPRISSGHRQSMEYQINNKIWEILRSDLPIDWDDEKNPCQLNLTDSEMNNYIMSVIIKNKKEELKHYNDPCESQTSKDTISSGRYRQTDTSDRRKFIKREVRRHLWQWLMVALQNNERWSKFFAENHIAFDNINIDEFDLSFIDVDALGIENKLLKRTIALLSKR</sequence>
<organism evidence="1 2">
    <name type="scientific">Helicoverpa armigera</name>
    <name type="common">Cotton bollworm</name>
    <name type="synonym">Heliothis armigera</name>
    <dbReference type="NCBI Taxonomy" id="29058"/>
    <lineage>
        <taxon>Eukaryota</taxon>
        <taxon>Metazoa</taxon>
        <taxon>Ecdysozoa</taxon>
        <taxon>Arthropoda</taxon>
        <taxon>Hexapoda</taxon>
        <taxon>Insecta</taxon>
        <taxon>Pterygota</taxon>
        <taxon>Neoptera</taxon>
        <taxon>Endopterygota</taxon>
        <taxon>Lepidoptera</taxon>
        <taxon>Glossata</taxon>
        <taxon>Ditrysia</taxon>
        <taxon>Noctuoidea</taxon>
        <taxon>Noctuidae</taxon>
        <taxon>Heliothinae</taxon>
        <taxon>Helicoverpa</taxon>
    </lineage>
</organism>
<reference evidence="1 2" key="1">
    <citation type="journal article" date="2017" name="BMC Biol.">
        <title>Genomic innovations, transcriptional plasticity and gene loss underlying the evolution and divergence of two highly polyphagous and invasive Helicoverpa pest species.</title>
        <authorList>
            <person name="Pearce S.L."/>
            <person name="Clarke D.F."/>
            <person name="East P.D."/>
            <person name="Elfekih S."/>
            <person name="Gordon K.H."/>
            <person name="Jermiin L.S."/>
            <person name="McGaughran A."/>
            <person name="Oakeshott J.G."/>
            <person name="Papanikolaou A."/>
            <person name="Perera O.P."/>
            <person name="Rane R.V."/>
            <person name="Richards S."/>
            <person name="Tay W.T."/>
            <person name="Walsh T.K."/>
            <person name="Anderson A."/>
            <person name="Anderson C.J."/>
            <person name="Asgari S."/>
            <person name="Board P.G."/>
            <person name="Bretschneider A."/>
            <person name="Campbell P.M."/>
            <person name="Chertemps T."/>
            <person name="Christeller J.T."/>
            <person name="Coppin C.W."/>
            <person name="Downes S.J."/>
            <person name="Duan G."/>
            <person name="Farnsworth C.A."/>
            <person name="Good R.T."/>
            <person name="Han L.B."/>
            <person name="Han Y.C."/>
            <person name="Hatje K."/>
            <person name="Horne I."/>
            <person name="Huang Y.P."/>
            <person name="Hughes D.S."/>
            <person name="Jacquin-Joly E."/>
            <person name="James W."/>
            <person name="Jhangiani S."/>
            <person name="Kollmar M."/>
            <person name="Kuwar S.S."/>
            <person name="Li S."/>
            <person name="Liu N.Y."/>
            <person name="Maibeche M.T."/>
            <person name="Miller J.R."/>
            <person name="Montagne N."/>
            <person name="Perry T."/>
            <person name="Qu J."/>
            <person name="Song S.V."/>
            <person name="Sutton G.G."/>
            <person name="Vogel H."/>
            <person name="Walenz B.P."/>
            <person name="Xu W."/>
            <person name="Zhang H.J."/>
            <person name="Zou Z."/>
            <person name="Batterham P."/>
            <person name="Edwards O.R."/>
            <person name="Feyereisen R."/>
            <person name="Gibbs R.A."/>
            <person name="Heckel D.G."/>
            <person name="McGrath A."/>
            <person name="Robin C."/>
            <person name="Scherer S.E."/>
            <person name="Worley K.C."/>
            <person name="Wu Y.D."/>
        </authorList>
    </citation>
    <scope>NUCLEOTIDE SEQUENCE [LARGE SCALE GENOMIC DNA]</scope>
    <source>
        <strain evidence="1">Harm_GR_Male_#8</strain>
        <tissue evidence="1">Whole organism</tissue>
    </source>
</reference>
<evidence type="ECO:0000313" key="2">
    <source>
        <dbReference type="Proteomes" id="UP000249218"/>
    </source>
</evidence>